<dbReference type="Proteomes" id="UP000233375">
    <property type="component" value="Unassembled WGS sequence"/>
</dbReference>
<keyword evidence="3" id="KW-0560">Oxidoreductase</keyword>
<dbReference type="GO" id="GO:0071949">
    <property type="term" value="F:FAD binding"/>
    <property type="evidence" value="ECO:0007669"/>
    <property type="project" value="InterPro"/>
</dbReference>
<accession>A0A2N0Z3A5</accession>
<feature type="domain" description="FAD-binding PCMH-type" evidence="4">
    <location>
        <begin position="1"/>
        <end position="171"/>
    </location>
</feature>
<gene>
    <name evidence="5" type="ORF">CWS01_09565</name>
</gene>
<dbReference type="PROSITE" id="PS51387">
    <property type="entry name" value="FAD_PCMH"/>
    <property type="match status" value="1"/>
</dbReference>
<evidence type="ECO:0000256" key="1">
    <source>
        <dbReference type="ARBA" id="ARBA00022630"/>
    </source>
</evidence>
<dbReference type="Gene3D" id="3.30.43.10">
    <property type="entry name" value="Uridine Diphospho-n-acetylenolpyruvylglucosamine Reductase, domain 2"/>
    <property type="match status" value="1"/>
</dbReference>
<dbReference type="PANTHER" id="PTHR42659:SF2">
    <property type="entry name" value="XANTHINE DEHYDROGENASE SUBUNIT C-RELATED"/>
    <property type="match status" value="1"/>
</dbReference>
<evidence type="ECO:0000256" key="2">
    <source>
        <dbReference type="ARBA" id="ARBA00022827"/>
    </source>
</evidence>
<evidence type="ECO:0000256" key="3">
    <source>
        <dbReference type="ARBA" id="ARBA00023002"/>
    </source>
</evidence>
<dbReference type="Gene3D" id="3.30.390.50">
    <property type="entry name" value="CO dehydrogenase flavoprotein, C-terminal domain"/>
    <property type="match status" value="1"/>
</dbReference>
<dbReference type="InterPro" id="IPR002346">
    <property type="entry name" value="Mopterin_DH_FAD-bd"/>
</dbReference>
<dbReference type="RefSeq" id="WP_101176964.1">
    <property type="nucleotide sequence ID" value="NZ_PISE01000017.1"/>
</dbReference>
<dbReference type="InterPro" id="IPR036318">
    <property type="entry name" value="FAD-bd_PCMH-like_sf"/>
</dbReference>
<keyword evidence="2" id="KW-0274">FAD</keyword>
<dbReference type="InterPro" id="IPR016166">
    <property type="entry name" value="FAD-bd_PCMH"/>
</dbReference>
<keyword evidence="6" id="KW-1185">Reference proteome</keyword>
<dbReference type="InterPro" id="IPR005107">
    <property type="entry name" value="CO_DH_flav_C"/>
</dbReference>
<dbReference type="InterPro" id="IPR036683">
    <property type="entry name" value="CO_DH_flav_C_dom_sf"/>
</dbReference>
<dbReference type="SUPFAM" id="SSF56176">
    <property type="entry name" value="FAD-binding/transporter-associated domain-like"/>
    <property type="match status" value="1"/>
</dbReference>
<dbReference type="SMART" id="SM01092">
    <property type="entry name" value="CO_deh_flav_C"/>
    <property type="match status" value="1"/>
</dbReference>
<dbReference type="InterPro" id="IPR051312">
    <property type="entry name" value="Diverse_Substr_Oxidored"/>
</dbReference>
<dbReference type="Pfam" id="PF00941">
    <property type="entry name" value="FAD_binding_5"/>
    <property type="match status" value="1"/>
</dbReference>
<dbReference type="OrthoDB" id="9774454at2"/>
<dbReference type="InterPro" id="IPR016169">
    <property type="entry name" value="FAD-bd_PCMH_sub2"/>
</dbReference>
<proteinExistence type="predicted"/>
<evidence type="ECO:0000313" key="5">
    <source>
        <dbReference type="EMBL" id="PKG24001.1"/>
    </source>
</evidence>
<dbReference type="PANTHER" id="PTHR42659">
    <property type="entry name" value="XANTHINE DEHYDROGENASE SUBUNIT C-RELATED"/>
    <property type="match status" value="1"/>
</dbReference>
<keyword evidence="1" id="KW-0285">Flavoprotein</keyword>
<organism evidence="5 6">
    <name type="scientific">Niallia nealsonii</name>
    <dbReference type="NCBI Taxonomy" id="115979"/>
    <lineage>
        <taxon>Bacteria</taxon>
        <taxon>Bacillati</taxon>
        <taxon>Bacillota</taxon>
        <taxon>Bacilli</taxon>
        <taxon>Bacillales</taxon>
        <taxon>Bacillaceae</taxon>
        <taxon>Niallia</taxon>
    </lineage>
</organism>
<evidence type="ECO:0000313" key="6">
    <source>
        <dbReference type="Proteomes" id="UP000233375"/>
    </source>
</evidence>
<dbReference type="AlphaFoldDB" id="A0A2N0Z3A5"/>
<dbReference type="GO" id="GO:0016491">
    <property type="term" value="F:oxidoreductase activity"/>
    <property type="evidence" value="ECO:0007669"/>
    <property type="project" value="UniProtKB-KW"/>
</dbReference>
<comment type="caution">
    <text evidence="5">The sequence shown here is derived from an EMBL/GenBank/DDBJ whole genome shotgun (WGS) entry which is preliminary data.</text>
</comment>
<reference evidence="5 6" key="1">
    <citation type="journal article" date="2003" name="Int. J. Syst. Evol. Microbiol.">
        <title>Bacillus nealsonii sp. nov., isolated from a spacecraft-assembly facility, whose spores are gamma-radiation resistant.</title>
        <authorList>
            <person name="Venkateswaran K."/>
            <person name="Kempf M."/>
            <person name="Chen F."/>
            <person name="Satomi M."/>
            <person name="Nicholson W."/>
            <person name="Kern R."/>
        </authorList>
    </citation>
    <scope>NUCLEOTIDE SEQUENCE [LARGE SCALE GENOMIC DNA]</scope>
    <source>
        <strain evidence="5 6">FO-92</strain>
    </source>
</reference>
<sequence>MSFQYFYSQAIEEATNRFIKEQQKKKRPFYYAGGTEILTLRRLSIIHPKAVIDIKNIPACNIYQLDDNYLVLGAALPLTEIEEKNLFPLLTDVSKEIADHTARNKITFGGNICGQIFYREAILPLLLTDSLLVLAKDQTIRTELIHNVFDEQLLLDDGELFIQAFVEKKYLSAPYVAIKKRQQWTVGYPLLSIAALKIESTIRVAISGLCSFPFRSLALEVALNDRTKSNEEKIKGAIATITEPILDDVEGSSEYRLFVLGNLLHEVLQQLEEE</sequence>
<dbReference type="EMBL" id="PISE01000017">
    <property type="protein sequence ID" value="PKG24001.1"/>
    <property type="molecule type" value="Genomic_DNA"/>
</dbReference>
<dbReference type="Gene3D" id="3.30.465.10">
    <property type="match status" value="1"/>
</dbReference>
<dbReference type="SUPFAM" id="SSF55447">
    <property type="entry name" value="CO dehydrogenase flavoprotein C-terminal domain-like"/>
    <property type="match status" value="1"/>
</dbReference>
<name>A0A2N0Z3A5_9BACI</name>
<dbReference type="InterPro" id="IPR016167">
    <property type="entry name" value="FAD-bd_PCMH_sub1"/>
</dbReference>
<protein>
    <submittedName>
        <fullName evidence="5">Xanthine dehydrogenase</fullName>
    </submittedName>
</protein>
<evidence type="ECO:0000259" key="4">
    <source>
        <dbReference type="PROSITE" id="PS51387"/>
    </source>
</evidence>